<keyword evidence="4" id="KW-0256">Endoplasmic reticulum</keyword>
<keyword evidence="10" id="KW-1185">Reference proteome</keyword>
<dbReference type="PANTHER" id="PTHR13077">
    <property type="entry name" value="SELENOPROTEIN F"/>
    <property type="match status" value="1"/>
</dbReference>
<keyword evidence="3 7" id="KW-0732">Signal</keyword>
<evidence type="ECO:0000256" key="6">
    <source>
        <dbReference type="ARBA" id="ARBA00040775"/>
    </source>
</evidence>
<evidence type="ECO:0000256" key="2">
    <source>
        <dbReference type="ARBA" id="ARBA00005742"/>
    </source>
</evidence>
<dbReference type="InterPro" id="IPR039992">
    <property type="entry name" value="Sep15_SelM"/>
</dbReference>
<dbReference type="Gene3D" id="3.40.30.50">
    <property type="entry name" value="Sep15/SelM thioredoxin-like domain, active-site redox motif"/>
    <property type="match status" value="1"/>
</dbReference>
<evidence type="ECO:0000313" key="9">
    <source>
        <dbReference type="EMBL" id="CAI5718237.1"/>
    </source>
</evidence>
<comment type="subcellular location">
    <subcellularLocation>
        <location evidence="1">Endoplasmic reticulum lumen</location>
    </subcellularLocation>
</comment>
<sequence length="205" mass="23110">MQVSLLLLLLLAACAATHDVLDPLSTSDPSSAAATERRERCATLGFDVEALDCRLCSDLSTFLTTSTSATRASKTRVVDTVCQECQECCSDLTTVLEAQGRRYRNVVLAWSPGRWRRYPKVAHFVEHEAAAIKRLEVREVETRLPVLQFFDDVSTEQSLEEISIAHWDEKSIAEFIDNKLLPEEKEEEAQEKEVVVEREVDAEHV</sequence>
<comment type="similarity">
    <text evidence="2">Belongs to the selenoprotein M/F family.</text>
</comment>
<evidence type="ECO:0000256" key="5">
    <source>
        <dbReference type="ARBA" id="ARBA00022933"/>
    </source>
</evidence>
<dbReference type="Pfam" id="PF08806">
    <property type="entry name" value="Sep15_SelM"/>
    <property type="match status" value="1"/>
</dbReference>
<reference evidence="9" key="1">
    <citation type="submission" date="2022-12" db="EMBL/GenBank/DDBJ databases">
        <authorList>
            <person name="Webb A."/>
        </authorList>
    </citation>
    <scope>NUCLEOTIDE SEQUENCE</scope>
    <source>
        <strain evidence="9">Hp1</strain>
    </source>
</reference>
<evidence type="ECO:0000313" key="10">
    <source>
        <dbReference type="Proteomes" id="UP001162031"/>
    </source>
</evidence>
<feature type="chain" id="PRO_5043773895" description="Selenoprotein F" evidence="7">
    <location>
        <begin position="17"/>
        <end position="205"/>
    </location>
</feature>
<dbReference type="InterPro" id="IPR014912">
    <property type="entry name" value="Sep15_SelM_dom"/>
</dbReference>
<gene>
    <name evidence="9" type="ORF">HBR001_LOCUS1971</name>
</gene>
<comment type="caution">
    <text evidence="9">The sequence shown here is derived from an EMBL/GenBank/DDBJ whole genome shotgun (WGS) entry which is preliminary data.</text>
</comment>
<organism evidence="9 10">
    <name type="scientific">Hyaloperonospora brassicae</name>
    <name type="common">Brassica downy mildew</name>
    <name type="synonym">Peronospora brassicae</name>
    <dbReference type="NCBI Taxonomy" id="162125"/>
    <lineage>
        <taxon>Eukaryota</taxon>
        <taxon>Sar</taxon>
        <taxon>Stramenopiles</taxon>
        <taxon>Oomycota</taxon>
        <taxon>Peronosporomycetes</taxon>
        <taxon>Peronosporales</taxon>
        <taxon>Peronosporaceae</taxon>
        <taxon>Hyaloperonospora</taxon>
    </lineage>
</organism>
<evidence type="ECO:0000259" key="8">
    <source>
        <dbReference type="Pfam" id="PF08806"/>
    </source>
</evidence>
<accession>A0AAV0TC93</accession>
<evidence type="ECO:0000256" key="3">
    <source>
        <dbReference type="ARBA" id="ARBA00022729"/>
    </source>
</evidence>
<evidence type="ECO:0000256" key="7">
    <source>
        <dbReference type="SAM" id="SignalP"/>
    </source>
</evidence>
<protein>
    <recommendedName>
        <fullName evidence="6">Selenoprotein F</fullName>
    </recommendedName>
</protein>
<evidence type="ECO:0000256" key="4">
    <source>
        <dbReference type="ARBA" id="ARBA00022824"/>
    </source>
</evidence>
<proteinExistence type="inferred from homology"/>
<dbReference type="AlphaFoldDB" id="A0AAV0TC93"/>
<dbReference type="InterPro" id="IPR038219">
    <property type="entry name" value="Sep15/SelM_sf"/>
</dbReference>
<keyword evidence="5" id="KW-0712">Selenocysteine</keyword>
<dbReference type="GO" id="GO:0005788">
    <property type="term" value="C:endoplasmic reticulum lumen"/>
    <property type="evidence" value="ECO:0007669"/>
    <property type="project" value="UniProtKB-SubCell"/>
</dbReference>
<dbReference type="SUPFAM" id="SSF52833">
    <property type="entry name" value="Thioredoxin-like"/>
    <property type="match status" value="1"/>
</dbReference>
<name>A0AAV0TC93_HYABA</name>
<dbReference type="InterPro" id="IPR036249">
    <property type="entry name" value="Thioredoxin-like_sf"/>
</dbReference>
<dbReference type="GO" id="GO:0016491">
    <property type="term" value="F:oxidoreductase activity"/>
    <property type="evidence" value="ECO:0007669"/>
    <property type="project" value="TreeGrafter"/>
</dbReference>
<dbReference type="PANTHER" id="PTHR13077:SF6">
    <property type="entry name" value="SELENOPROTEIN F"/>
    <property type="match status" value="1"/>
</dbReference>
<dbReference type="Proteomes" id="UP001162031">
    <property type="component" value="Unassembled WGS sequence"/>
</dbReference>
<dbReference type="EMBL" id="CANTFL010000199">
    <property type="protein sequence ID" value="CAI5718237.1"/>
    <property type="molecule type" value="Genomic_DNA"/>
</dbReference>
<evidence type="ECO:0000256" key="1">
    <source>
        <dbReference type="ARBA" id="ARBA00004319"/>
    </source>
</evidence>
<feature type="domain" description="Selenoprotein F/M" evidence="8">
    <location>
        <begin position="106"/>
        <end position="180"/>
    </location>
</feature>
<feature type="signal peptide" evidence="7">
    <location>
        <begin position="1"/>
        <end position="16"/>
    </location>
</feature>